<feature type="compositionally biased region" description="Polar residues" evidence="2">
    <location>
        <begin position="142"/>
        <end position="163"/>
    </location>
</feature>
<dbReference type="InterPro" id="IPR013087">
    <property type="entry name" value="Znf_C2H2_type"/>
</dbReference>
<sequence>MPYRPEAELKRPDLKGEFLCGHCGKTFCHAASLNRHRLNFHGDDQQCLICMQQISQNDTVRRHMHINHGILRVFTCGCCNWTFPDKKELHSHNNCMMKTGKPGEAKAIAISSRPPGSLSQHELRGEERTPTARALKKKIKTENASPNSGTNTPLFTPTKPSSNQAAATNALFGMGLNPMMMVSGQPIPTNWIQALFMTNPSLLPFIQQTQLNSSSSQQESNGQSEEDNAFETSSNSERASTSLSGNSFVSSIFNNNGIHQAEEEEEEEDVFIDNEVKPQKMDDDHLLVSKSFARDLLIVRTDPSESSTSSGPESGIGSSGDDVFTPSPCSLSLRSKEGSPNGSVEEEHETTSFSSPLDVVNLLASPGNRKRKSVDDIASLLFKKKLKMG</sequence>
<dbReference type="PROSITE" id="PS00028">
    <property type="entry name" value="ZINC_FINGER_C2H2_1"/>
    <property type="match status" value="1"/>
</dbReference>
<dbReference type="EMBL" id="CANHGI010000003">
    <property type="protein sequence ID" value="CAI5446318.1"/>
    <property type="molecule type" value="Genomic_DNA"/>
</dbReference>
<dbReference type="AlphaFoldDB" id="A0A9P1N1D2"/>
<keyword evidence="1" id="KW-0862">Zinc</keyword>
<dbReference type="Proteomes" id="UP001152747">
    <property type="component" value="Unassembled WGS sequence"/>
</dbReference>
<name>A0A9P1N1D2_9PELO</name>
<gene>
    <name evidence="4" type="ORF">CAMP_LOCUS8955</name>
</gene>
<comment type="caution">
    <text evidence="4">The sequence shown here is derived from an EMBL/GenBank/DDBJ whole genome shotgun (WGS) entry which is preliminary data.</text>
</comment>
<feature type="region of interest" description="Disordered" evidence="2">
    <location>
        <begin position="112"/>
        <end position="163"/>
    </location>
</feature>
<feature type="compositionally biased region" description="Polar residues" evidence="2">
    <location>
        <begin position="327"/>
        <end position="342"/>
    </location>
</feature>
<proteinExistence type="predicted"/>
<keyword evidence="1" id="KW-0479">Metal-binding</keyword>
<evidence type="ECO:0000313" key="4">
    <source>
        <dbReference type="EMBL" id="CAI5446318.1"/>
    </source>
</evidence>
<protein>
    <recommendedName>
        <fullName evidence="3">C2H2-type domain-containing protein</fullName>
    </recommendedName>
</protein>
<keyword evidence="5" id="KW-1185">Reference proteome</keyword>
<feature type="compositionally biased region" description="Basic and acidic residues" evidence="2">
    <location>
        <begin position="121"/>
        <end position="130"/>
    </location>
</feature>
<evidence type="ECO:0000313" key="5">
    <source>
        <dbReference type="Proteomes" id="UP001152747"/>
    </source>
</evidence>
<feature type="compositionally biased region" description="Low complexity" evidence="2">
    <location>
        <begin position="210"/>
        <end position="223"/>
    </location>
</feature>
<dbReference type="GO" id="GO:0008270">
    <property type="term" value="F:zinc ion binding"/>
    <property type="evidence" value="ECO:0007669"/>
    <property type="project" value="UniProtKB-KW"/>
</dbReference>
<feature type="region of interest" description="Disordered" evidence="2">
    <location>
        <begin position="301"/>
        <end position="357"/>
    </location>
</feature>
<feature type="compositionally biased region" description="Polar residues" evidence="2">
    <location>
        <begin position="230"/>
        <end position="246"/>
    </location>
</feature>
<organism evidence="4 5">
    <name type="scientific">Caenorhabditis angaria</name>
    <dbReference type="NCBI Taxonomy" id="860376"/>
    <lineage>
        <taxon>Eukaryota</taxon>
        <taxon>Metazoa</taxon>
        <taxon>Ecdysozoa</taxon>
        <taxon>Nematoda</taxon>
        <taxon>Chromadorea</taxon>
        <taxon>Rhabditida</taxon>
        <taxon>Rhabditina</taxon>
        <taxon>Rhabditomorpha</taxon>
        <taxon>Rhabditoidea</taxon>
        <taxon>Rhabditidae</taxon>
        <taxon>Peloderinae</taxon>
        <taxon>Caenorhabditis</taxon>
    </lineage>
</organism>
<dbReference type="PROSITE" id="PS50157">
    <property type="entry name" value="ZINC_FINGER_C2H2_2"/>
    <property type="match status" value="1"/>
</dbReference>
<feature type="region of interest" description="Disordered" evidence="2">
    <location>
        <begin position="210"/>
        <end position="246"/>
    </location>
</feature>
<feature type="domain" description="C2H2-type" evidence="3">
    <location>
        <begin position="18"/>
        <end position="46"/>
    </location>
</feature>
<dbReference type="SMART" id="SM00355">
    <property type="entry name" value="ZnF_C2H2"/>
    <property type="match status" value="3"/>
</dbReference>
<evidence type="ECO:0000256" key="1">
    <source>
        <dbReference type="PROSITE-ProRule" id="PRU00042"/>
    </source>
</evidence>
<evidence type="ECO:0000256" key="2">
    <source>
        <dbReference type="SAM" id="MobiDB-lite"/>
    </source>
</evidence>
<dbReference type="OrthoDB" id="6155966at2759"/>
<keyword evidence="1" id="KW-0863">Zinc-finger</keyword>
<dbReference type="Gene3D" id="3.30.160.60">
    <property type="entry name" value="Classic Zinc Finger"/>
    <property type="match status" value="2"/>
</dbReference>
<evidence type="ECO:0000259" key="3">
    <source>
        <dbReference type="PROSITE" id="PS50157"/>
    </source>
</evidence>
<reference evidence="4" key="1">
    <citation type="submission" date="2022-11" db="EMBL/GenBank/DDBJ databases">
        <authorList>
            <person name="Kikuchi T."/>
        </authorList>
    </citation>
    <scope>NUCLEOTIDE SEQUENCE</scope>
    <source>
        <strain evidence="4">PS1010</strain>
    </source>
</reference>
<accession>A0A9P1N1D2</accession>
<feature type="compositionally biased region" description="Low complexity" evidence="2">
    <location>
        <begin position="304"/>
        <end position="321"/>
    </location>
</feature>